<dbReference type="InterPro" id="IPR058560">
    <property type="entry name" value="DNA_primase_C"/>
</dbReference>
<evidence type="ECO:0000256" key="4">
    <source>
        <dbReference type="ARBA" id="ARBA00022723"/>
    </source>
</evidence>
<gene>
    <name evidence="7 10" type="primary">priL</name>
    <name evidence="10" type="ORF">HZS54_03210</name>
</gene>
<feature type="binding site" evidence="7">
    <location>
        <position position="337"/>
    </location>
    <ligand>
        <name>[4Fe-4S] cluster</name>
        <dbReference type="ChEBI" id="CHEBI:49883"/>
    </ligand>
</feature>
<sequence length="420" mass="45945">MEPIHARYPWRGESRQAVGEAGVDLSAVVAEDDAVVSRGVERVVWALEDGTVGDAHDVDRVELLSYPVARVLVSLVDEHVLTRKYAQAEATAARERFTTDFADTTELKSASKPRLTLPELLAEFDLSGPIRAVDGSVGDGSAVVSDGQSREFRVEVGTYLDLAADQRGDEWRLVNRALSDGEVLIDGEELVALLRQAVRHRVDDGLPLSVPDAIADELAAEAEGLRERLSELDLTRDIDTVVPELFPPCMKHLLDQVQQGEHLEHHSRFAIASFLTSIGMTTDEIVDIFQVNPGFGEEATRYQVDHIRGATSPTDYSPPACATMQSYGDCVGKDDICKEEINESHPLNYYEYQLDEAEEDDLTDWREAREEGEEDAEDGEGEDGASEDAENGEDENGGDEAEDGAAEDGNEAEPAEDAEA</sequence>
<protein>
    <recommendedName>
        <fullName evidence="7">DNA primase large subunit PriL</fullName>
    </recommendedName>
</protein>
<keyword evidence="3 7" id="KW-0235">DNA replication</keyword>
<name>A0A7D5TWJ9_9EURY</name>
<comment type="subunit">
    <text evidence="7">Heterodimer of a small subunit (PriS) and a large subunit (PriL).</text>
</comment>
<dbReference type="EMBL" id="CP058909">
    <property type="protein sequence ID" value="QLH84892.1"/>
    <property type="molecule type" value="Genomic_DNA"/>
</dbReference>
<dbReference type="Pfam" id="PF04104">
    <property type="entry name" value="DNA_primase_lrg"/>
    <property type="match status" value="1"/>
</dbReference>
<dbReference type="PANTHER" id="PTHR10537">
    <property type="entry name" value="DNA PRIMASE LARGE SUBUNIT"/>
    <property type="match status" value="1"/>
</dbReference>
<evidence type="ECO:0000256" key="7">
    <source>
        <dbReference type="HAMAP-Rule" id="MF_00701"/>
    </source>
</evidence>
<dbReference type="SUPFAM" id="SSF140914">
    <property type="entry name" value="PriB N-terminal domain-like"/>
    <property type="match status" value="1"/>
</dbReference>
<comment type="function">
    <text evidence="7">Regulatory subunit of DNA primase, an RNA polymerase that catalyzes the synthesis of short RNA molecules used as primers for DNA polymerase during DNA replication. Stabilizes and modulates the activity of the small subunit, increasing the rate of DNA synthesis, and conferring RNA synthesis capability. The DNA polymerase activity may enable DNA primase to also catalyze primer extension after primer synthesis. May also play a role in DNA repair.</text>
</comment>
<evidence type="ECO:0000259" key="9">
    <source>
        <dbReference type="Pfam" id="PF04104"/>
    </source>
</evidence>
<feature type="binding site" evidence="7">
    <location>
        <position position="330"/>
    </location>
    <ligand>
        <name>[4Fe-4S] cluster</name>
        <dbReference type="ChEBI" id="CHEBI:49883"/>
    </ligand>
</feature>
<dbReference type="RefSeq" id="WP_179922922.1">
    <property type="nucleotide sequence ID" value="NZ_CP058909.1"/>
</dbReference>
<dbReference type="PANTHER" id="PTHR10537:SF3">
    <property type="entry name" value="DNA PRIMASE LARGE SUBUNIT"/>
    <property type="match status" value="1"/>
</dbReference>
<evidence type="ECO:0000256" key="5">
    <source>
        <dbReference type="ARBA" id="ARBA00023004"/>
    </source>
</evidence>
<evidence type="ECO:0000256" key="6">
    <source>
        <dbReference type="ARBA" id="ARBA00023014"/>
    </source>
</evidence>
<comment type="cofactor">
    <cofactor evidence="7">
        <name>[4Fe-4S] cluster</name>
        <dbReference type="ChEBI" id="CHEBI:49883"/>
    </cofactor>
    <text evidence="7">Binds 1 [4Fe-4S] cluster.</text>
</comment>
<keyword evidence="4 7" id="KW-0479">Metal-binding</keyword>
<dbReference type="AlphaFoldDB" id="A0A7D5TWJ9"/>
<evidence type="ECO:0000256" key="1">
    <source>
        <dbReference type="ARBA" id="ARBA00022485"/>
    </source>
</evidence>
<dbReference type="GO" id="GO:0003899">
    <property type="term" value="F:DNA-directed RNA polymerase activity"/>
    <property type="evidence" value="ECO:0007669"/>
    <property type="project" value="InterPro"/>
</dbReference>
<dbReference type="GO" id="GO:0006269">
    <property type="term" value="P:DNA replication, synthesis of primer"/>
    <property type="evidence" value="ECO:0007669"/>
    <property type="project" value="UniProtKB-UniRule"/>
</dbReference>
<dbReference type="GO" id="GO:1990077">
    <property type="term" value="C:primosome complex"/>
    <property type="evidence" value="ECO:0007669"/>
    <property type="project" value="UniProtKB-KW"/>
</dbReference>
<feature type="binding site" evidence="7">
    <location>
        <position position="321"/>
    </location>
    <ligand>
        <name>[4Fe-4S] cluster</name>
        <dbReference type="ChEBI" id="CHEBI:49883"/>
    </ligand>
</feature>
<keyword evidence="5 7" id="KW-0408">Iron</keyword>
<organism evidence="10 11">
    <name type="scientific">Halosimplex pelagicum</name>
    <dbReference type="NCBI Taxonomy" id="869886"/>
    <lineage>
        <taxon>Archaea</taxon>
        <taxon>Methanobacteriati</taxon>
        <taxon>Methanobacteriota</taxon>
        <taxon>Stenosarchaea group</taxon>
        <taxon>Halobacteria</taxon>
        <taxon>Halobacteriales</taxon>
        <taxon>Haloarculaceae</taxon>
        <taxon>Halosimplex</taxon>
    </lineage>
</organism>
<dbReference type="OrthoDB" id="46081at2157"/>
<evidence type="ECO:0000313" key="11">
    <source>
        <dbReference type="Proteomes" id="UP000509346"/>
    </source>
</evidence>
<evidence type="ECO:0000256" key="8">
    <source>
        <dbReference type="SAM" id="MobiDB-lite"/>
    </source>
</evidence>
<reference evidence="10 11" key="1">
    <citation type="submission" date="2020-07" db="EMBL/GenBank/DDBJ databases">
        <title>Halosimplex litoreum sp. nov. and Halosimplex rubrum sp. nov., isolated from different salt environments.</title>
        <authorList>
            <person name="Cui H."/>
        </authorList>
    </citation>
    <scope>NUCLEOTIDE SEQUENCE [LARGE SCALE GENOMIC DNA]</scope>
    <source>
        <strain evidence="10 11">R2</strain>
    </source>
</reference>
<keyword evidence="1 7" id="KW-0004">4Fe-4S</keyword>
<keyword evidence="2 7" id="KW-0639">Primosome</keyword>
<dbReference type="InterPro" id="IPR007238">
    <property type="entry name" value="DNA_primase_lsu_euk/arc"/>
</dbReference>
<comment type="similarity">
    <text evidence="7">Belongs to the eukaryotic-type primase large subunit family.</text>
</comment>
<feature type="region of interest" description="Disordered" evidence="8">
    <location>
        <begin position="358"/>
        <end position="420"/>
    </location>
</feature>
<dbReference type="Proteomes" id="UP000509346">
    <property type="component" value="Chromosome"/>
</dbReference>
<evidence type="ECO:0000313" key="10">
    <source>
        <dbReference type="EMBL" id="QLH84892.1"/>
    </source>
</evidence>
<dbReference type="InterPro" id="IPR023642">
    <property type="entry name" value="DNA_primase_lsu_PriL"/>
</dbReference>
<dbReference type="HAMAP" id="MF_00701">
    <property type="entry name" value="DNA_primase_lrg_arc"/>
    <property type="match status" value="1"/>
</dbReference>
<keyword evidence="11" id="KW-1185">Reference proteome</keyword>
<keyword evidence="6 7" id="KW-0411">Iron-sulfur</keyword>
<feature type="compositionally biased region" description="Acidic residues" evidence="8">
    <location>
        <begin position="370"/>
        <end position="420"/>
    </location>
</feature>
<dbReference type="NCBIfam" id="NF002590">
    <property type="entry name" value="PRK02249.1-4"/>
    <property type="match status" value="1"/>
</dbReference>
<dbReference type="GO" id="GO:0006270">
    <property type="term" value="P:DNA replication initiation"/>
    <property type="evidence" value="ECO:0007669"/>
    <property type="project" value="TreeGrafter"/>
</dbReference>
<evidence type="ECO:0000256" key="2">
    <source>
        <dbReference type="ARBA" id="ARBA00022515"/>
    </source>
</evidence>
<proteinExistence type="inferred from homology"/>
<dbReference type="CDD" id="cd06560">
    <property type="entry name" value="PriL"/>
    <property type="match status" value="1"/>
</dbReference>
<dbReference type="Pfam" id="PF26466">
    <property type="entry name" value="DNA_primase_lrg_N"/>
    <property type="match status" value="1"/>
</dbReference>
<accession>A0A7D5TWJ9</accession>
<feature type="domain" description="DNA primase large subunit C-terminal" evidence="9">
    <location>
        <begin position="240"/>
        <end position="342"/>
    </location>
</feature>
<dbReference type="GO" id="GO:0046872">
    <property type="term" value="F:metal ion binding"/>
    <property type="evidence" value="ECO:0007669"/>
    <property type="project" value="UniProtKB-KW"/>
</dbReference>
<feature type="binding site" evidence="7">
    <location>
        <position position="249"/>
    </location>
    <ligand>
        <name>[4Fe-4S] cluster</name>
        <dbReference type="ChEBI" id="CHEBI:49883"/>
    </ligand>
</feature>
<dbReference type="GO" id="GO:0051539">
    <property type="term" value="F:4 iron, 4 sulfur cluster binding"/>
    <property type="evidence" value="ECO:0007669"/>
    <property type="project" value="UniProtKB-UniRule"/>
</dbReference>
<evidence type="ECO:0000256" key="3">
    <source>
        <dbReference type="ARBA" id="ARBA00022705"/>
    </source>
</evidence>
<dbReference type="GeneID" id="56081565"/>
<dbReference type="KEGG" id="hpel:HZS54_03210"/>